<keyword evidence="10" id="KW-1185">Reference proteome</keyword>
<dbReference type="PRINTS" id="PR00344">
    <property type="entry name" value="BCTRLSENSOR"/>
</dbReference>
<dbReference type="Gene3D" id="3.30.450.20">
    <property type="entry name" value="PAS domain"/>
    <property type="match status" value="1"/>
</dbReference>
<feature type="domain" description="Histidine kinase" evidence="7">
    <location>
        <begin position="214"/>
        <end position="419"/>
    </location>
</feature>
<dbReference type="Proteomes" id="UP000253273">
    <property type="component" value="Chromosome"/>
</dbReference>
<dbReference type="InterPro" id="IPR005467">
    <property type="entry name" value="His_kinase_dom"/>
</dbReference>
<dbReference type="GO" id="GO:0004673">
    <property type="term" value="F:protein histidine kinase activity"/>
    <property type="evidence" value="ECO:0007669"/>
    <property type="project" value="UniProtKB-EC"/>
</dbReference>
<evidence type="ECO:0000256" key="4">
    <source>
        <dbReference type="ARBA" id="ARBA00022741"/>
    </source>
</evidence>
<dbReference type="SUPFAM" id="SSF55785">
    <property type="entry name" value="PYP-like sensor domain (PAS domain)"/>
    <property type="match status" value="1"/>
</dbReference>
<dbReference type="Pfam" id="PF02518">
    <property type="entry name" value="HATPase_c"/>
    <property type="match status" value="1"/>
</dbReference>
<reference evidence="9 10" key="1">
    <citation type="submission" date="2018-07" db="EMBL/GenBank/DDBJ databases">
        <title>Genome sequences of Haloplanus sp. CBA1113.</title>
        <authorList>
            <person name="Kim Y.B."/>
            <person name="Roh S.W."/>
        </authorList>
    </citation>
    <scope>NUCLEOTIDE SEQUENCE [LARGE SCALE GENOMIC DNA]</scope>
    <source>
        <strain evidence="9 10">CBA1113</strain>
    </source>
</reference>
<keyword evidence="6" id="KW-0067">ATP-binding</keyword>
<evidence type="ECO:0000256" key="5">
    <source>
        <dbReference type="ARBA" id="ARBA00022777"/>
    </source>
</evidence>
<dbReference type="AlphaFoldDB" id="A0A345E5U0"/>
<proteinExistence type="predicted"/>
<dbReference type="PROSITE" id="PS50109">
    <property type="entry name" value="HIS_KIN"/>
    <property type="match status" value="1"/>
</dbReference>
<keyword evidence="4" id="KW-0547">Nucleotide-binding</keyword>
<dbReference type="GO" id="GO:0006355">
    <property type="term" value="P:regulation of DNA-templated transcription"/>
    <property type="evidence" value="ECO:0007669"/>
    <property type="project" value="InterPro"/>
</dbReference>
<evidence type="ECO:0000256" key="3">
    <source>
        <dbReference type="ARBA" id="ARBA00022679"/>
    </source>
</evidence>
<dbReference type="PANTHER" id="PTHR44936:SF10">
    <property type="entry name" value="SENSOR PROTEIN RSTB"/>
    <property type="match status" value="1"/>
</dbReference>
<dbReference type="GO" id="GO:0005524">
    <property type="term" value="F:ATP binding"/>
    <property type="evidence" value="ECO:0007669"/>
    <property type="project" value="UniProtKB-KW"/>
</dbReference>
<comment type="catalytic activity">
    <reaction evidence="1">
        <text>ATP + protein L-histidine = ADP + protein N-phospho-L-histidine.</text>
        <dbReference type="EC" id="2.7.13.3"/>
    </reaction>
</comment>
<evidence type="ECO:0000256" key="1">
    <source>
        <dbReference type="ARBA" id="ARBA00000085"/>
    </source>
</evidence>
<dbReference type="InterPro" id="IPR013656">
    <property type="entry name" value="PAS_4"/>
</dbReference>
<feature type="domain" description="PAS" evidence="8">
    <location>
        <begin position="86"/>
        <end position="132"/>
    </location>
</feature>
<accession>A0A345E5U0</accession>
<dbReference type="Pfam" id="PF24420">
    <property type="entry name" value="DUF7551"/>
    <property type="match status" value="1"/>
</dbReference>
<dbReference type="InterPro" id="IPR003594">
    <property type="entry name" value="HATPase_dom"/>
</dbReference>
<keyword evidence="5" id="KW-0418">Kinase</keyword>
<keyword evidence="3" id="KW-0808">Transferase</keyword>
<gene>
    <name evidence="9" type="ORF">DU500_14620</name>
</gene>
<dbReference type="PANTHER" id="PTHR44936">
    <property type="entry name" value="SENSOR PROTEIN CREC"/>
    <property type="match status" value="1"/>
</dbReference>
<dbReference type="KEGG" id="haj:DU500_14620"/>
<protein>
    <recommendedName>
        <fullName evidence="2">histidine kinase</fullName>
        <ecNumber evidence="2">2.7.13.3</ecNumber>
    </recommendedName>
</protein>
<evidence type="ECO:0000313" key="10">
    <source>
        <dbReference type="Proteomes" id="UP000253273"/>
    </source>
</evidence>
<dbReference type="PROSITE" id="PS50112">
    <property type="entry name" value="PAS"/>
    <property type="match status" value="1"/>
</dbReference>
<dbReference type="SMART" id="SM00091">
    <property type="entry name" value="PAS"/>
    <property type="match status" value="1"/>
</dbReference>
<dbReference type="InterPro" id="IPR055973">
    <property type="entry name" value="DUF7551"/>
</dbReference>
<sequence length="419" mass="45726">MRHPVLGLPKMSGSTDQIAGAVFRALTQRGHDEVQRAVVDAYAEADEVSDRAGLSRTMFAELLDALDRHLDSEQQVDVLTAAVRGLVDRFATVVDAAPVAICVVDGDGVVQLWNPAAERTFDRDRSSMIGRSFATVWADDEGTITLAECLGRLRDGEAIVGAEATLRRPDGSLLDAQVWAAPLDEDRIDGATFLVHDVTERRARRQRLAVLNRVLRHNIRNEVNVAAGHLDRLATRVPDDDPSLRIVRERLDTIVELGETARRIERIADDDRTDTATFDLVDVLTDRIGRLRREAPAASVSVTLPDRAPAVGHEFLPDAFGNVLENAVEHNDADRPHVAVELVPPGTDGDRVSVRIADDGPGLPPVERRVLRTAEETQLTHSTGLGLWLTNWIVRASSGRIDVASDDAGTTVVIELPTP</sequence>
<dbReference type="InterPro" id="IPR036890">
    <property type="entry name" value="HATPase_C_sf"/>
</dbReference>
<dbReference type="InterPro" id="IPR000014">
    <property type="entry name" value="PAS"/>
</dbReference>
<evidence type="ECO:0000256" key="2">
    <source>
        <dbReference type="ARBA" id="ARBA00012438"/>
    </source>
</evidence>
<dbReference type="NCBIfam" id="TIGR00229">
    <property type="entry name" value="sensory_box"/>
    <property type="match status" value="1"/>
</dbReference>
<evidence type="ECO:0000259" key="8">
    <source>
        <dbReference type="PROSITE" id="PS50112"/>
    </source>
</evidence>
<evidence type="ECO:0000259" key="7">
    <source>
        <dbReference type="PROSITE" id="PS50109"/>
    </source>
</evidence>
<dbReference type="SMART" id="SM00387">
    <property type="entry name" value="HATPase_c"/>
    <property type="match status" value="1"/>
</dbReference>
<dbReference type="EMBL" id="CP031150">
    <property type="protein sequence ID" value="AXG07562.1"/>
    <property type="molecule type" value="Genomic_DNA"/>
</dbReference>
<dbReference type="SUPFAM" id="SSF55874">
    <property type="entry name" value="ATPase domain of HSP90 chaperone/DNA topoisomerase II/histidine kinase"/>
    <property type="match status" value="1"/>
</dbReference>
<dbReference type="Pfam" id="PF08448">
    <property type="entry name" value="PAS_4"/>
    <property type="match status" value="1"/>
</dbReference>
<organism evidence="9 10">
    <name type="scientific">Haloplanus rubicundus</name>
    <dbReference type="NCBI Taxonomy" id="1547898"/>
    <lineage>
        <taxon>Archaea</taxon>
        <taxon>Methanobacteriati</taxon>
        <taxon>Methanobacteriota</taxon>
        <taxon>Stenosarchaea group</taxon>
        <taxon>Halobacteria</taxon>
        <taxon>Halobacteriales</taxon>
        <taxon>Haloferacaceae</taxon>
        <taxon>Haloplanus</taxon>
    </lineage>
</organism>
<dbReference type="EC" id="2.7.13.3" evidence="2"/>
<evidence type="ECO:0000256" key="6">
    <source>
        <dbReference type="ARBA" id="ARBA00022840"/>
    </source>
</evidence>
<dbReference type="InterPro" id="IPR035965">
    <property type="entry name" value="PAS-like_dom_sf"/>
</dbReference>
<dbReference type="InterPro" id="IPR004358">
    <property type="entry name" value="Sig_transdc_His_kin-like_C"/>
</dbReference>
<dbReference type="InterPro" id="IPR050980">
    <property type="entry name" value="2C_sensor_his_kinase"/>
</dbReference>
<dbReference type="CDD" id="cd00130">
    <property type="entry name" value="PAS"/>
    <property type="match status" value="1"/>
</dbReference>
<evidence type="ECO:0000313" key="9">
    <source>
        <dbReference type="EMBL" id="AXG07562.1"/>
    </source>
</evidence>
<name>A0A345E5U0_9EURY</name>
<dbReference type="Gene3D" id="3.30.565.10">
    <property type="entry name" value="Histidine kinase-like ATPase, C-terminal domain"/>
    <property type="match status" value="1"/>
</dbReference>